<accession>A0A8H6GIP1</accession>
<keyword evidence="5 8" id="KW-1133">Transmembrane helix</keyword>
<evidence type="ECO:0000256" key="6">
    <source>
        <dbReference type="ARBA" id="ARBA00023136"/>
    </source>
</evidence>
<keyword evidence="4" id="KW-0732">Signal</keyword>
<keyword evidence="6 8" id="KW-0472">Membrane</keyword>
<feature type="domain" description="TM2" evidence="9">
    <location>
        <begin position="78"/>
        <end position="121"/>
    </location>
</feature>
<dbReference type="InterPro" id="IPR050932">
    <property type="entry name" value="TM2D1-3-like"/>
</dbReference>
<evidence type="ECO:0000256" key="4">
    <source>
        <dbReference type="ARBA" id="ARBA00022729"/>
    </source>
</evidence>
<evidence type="ECO:0000256" key="3">
    <source>
        <dbReference type="ARBA" id="ARBA00022692"/>
    </source>
</evidence>
<proteinExistence type="inferred from homology"/>
<dbReference type="PANTHER" id="PTHR21016">
    <property type="entry name" value="BETA-AMYLOID BINDING PROTEIN-RELATED"/>
    <property type="match status" value="1"/>
</dbReference>
<comment type="subcellular location">
    <subcellularLocation>
        <location evidence="1">Membrane</location>
        <topology evidence="1">Multi-pass membrane protein</topology>
    </subcellularLocation>
</comment>
<evidence type="ECO:0000256" key="7">
    <source>
        <dbReference type="ARBA" id="ARBA00023180"/>
    </source>
</evidence>
<dbReference type="Pfam" id="PF05154">
    <property type="entry name" value="TM2"/>
    <property type="match status" value="1"/>
</dbReference>
<organism evidence="10 11">
    <name type="scientific">Fusarium oxysporum f. sp. conglutinans</name>
    <dbReference type="NCBI Taxonomy" id="100902"/>
    <lineage>
        <taxon>Eukaryota</taxon>
        <taxon>Fungi</taxon>
        <taxon>Dikarya</taxon>
        <taxon>Ascomycota</taxon>
        <taxon>Pezizomycotina</taxon>
        <taxon>Sordariomycetes</taxon>
        <taxon>Hypocreomycetidae</taxon>
        <taxon>Hypocreales</taxon>
        <taxon>Nectriaceae</taxon>
        <taxon>Fusarium</taxon>
        <taxon>Fusarium oxysporum species complex</taxon>
    </lineage>
</organism>
<name>A0A8H6GIP1_FUSOX</name>
<evidence type="ECO:0000256" key="1">
    <source>
        <dbReference type="ARBA" id="ARBA00004141"/>
    </source>
</evidence>
<evidence type="ECO:0000256" key="5">
    <source>
        <dbReference type="ARBA" id="ARBA00022989"/>
    </source>
</evidence>
<sequence>MDARLTFAEKLGCGLKKGISSATRRAKEIILIYVFIAVTGAVLLYMNPEQEEPQLATRGWGGFNEQPLTQKCYRQERTAMLLSLFLGSFGVDHFYAHHWPLAVFKLWTLGGLGLWSFIDLILWIVGGVYGTPGCPGGSSKGWQY</sequence>
<dbReference type="PANTHER" id="PTHR21016:SF7">
    <property type="entry name" value="TM2 DOMAIN-CONTAINING PROTEIN 3"/>
    <property type="match status" value="1"/>
</dbReference>
<dbReference type="GO" id="GO:0016020">
    <property type="term" value="C:membrane"/>
    <property type="evidence" value="ECO:0007669"/>
    <property type="project" value="UniProtKB-SubCell"/>
</dbReference>
<dbReference type="AlphaFoldDB" id="A0A8H6GIP1"/>
<feature type="transmembrane region" description="Helical" evidence="8">
    <location>
        <begin position="107"/>
        <end position="129"/>
    </location>
</feature>
<feature type="transmembrane region" description="Helical" evidence="8">
    <location>
        <begin position="29"/>
        <end position="46"/>
    </location>
</feature>
<keyword evidence="7" id="KW-0325">Glycoprotein</keyword>
<keyword evidence="3 8" id="KW-0812">Transmembrane</keyword>
<evidence type="ECO:0000256" key="8">
    <source>
        <dbReference type="SAM" id="Phobius"/>
    </source>
</evidence>
<reference evidence="10 11" key="1">
    <citation type="journal article" date="2020" name="bioRxiv">
        <title>A chromosome-scale genome assembly for the Fusarium oxysporum strain Fo5176 to establish a model Arabidopsis-fungal pathosystem.</title>
        <authorList>
            <person name="Fokkens L."/>
            <person name="Guo L."/>
            <person name="Dora S."/>
            <person name="Wang B."/>
            <person name="Ye K."/>
            <person name="Sanchez-Rodriguez C."/>
            <person name="Croll D."/>
        </authorList>
    </citation>
    <scope>NUCLEOTIDE SEQUENCE [LARGE SCALE GENOMIC DNA]</scope>
    <source>
        <strain evidence="10 11">Fo5176</strain>
    </source>
</reference>
<gene>
    <name evidence="10" type="ORF">HZS61_002338</name>
</gene>
<evidence type="ECO:0000256" key="2">
    <source>
        <dbReference type="ARBA" id="ARBA00008284"/>
    </source>
</evidence>
<comment type="similarity">
    <text evidence="2">Belongs to the TM2 family.</text>
</comment>
<dbReference type="InterPro" id="IPR007829">
    <property type="entry name" value="TM2"/>
</dbReference>
<comment type="caution">
    <text evidence="10">The sequence shown here is derived from an EMBL/GenBank/DDBJ whole genome shotgun (WGS) entry which is preliminary data.</text>
</comment>
<evidence type="ECO:0000259" key="9">
    <source>
        <dbReference type="Pfam" id="PF05154"/>
    </source>
</evidence>
<protein>
    <recommendedName>
        <fullName evidence="9">TM2 domain-containing protein</fullName>
    </recommendedName>
</protein>
<dbReference type="EMBL" id="JACDXP010000010">
    <property type="protein sequence ID" value="KAF6518260.1"/>
    <property type="molecule type" value="Genomic_DNA"/>
</dbReference>
<evidence type="ECO:0000313" key="10">
    <source>
        <dbReference type="EMBL" id="KAF6518260.1"/>
    </source>
</evidence>
<dbReference type="Proteomes" id="UP000593570">
    <property type="component" value="Unassembled WGS sequence"/>
</dbReference>
<evidence type="ECO:0000313" key="11">
    <source>
        <dbReference type="Proteomes" id="UP000593570"/>
    </source>
</evidence>